<dbReference type="RefSeq" id="WP_041968238.1">
    <property type="nucleotide sequence ID" value="NZ_BASE01000136.1"/>
</dbReference>
<accession>A0A0A8X9P2</accession>
<keyword evidence="2" id="KW-1185">Reference proteome</keyword>
<evidence type="ECO:0000313" key="1">
    <source>
        <dbReference type="EMBL" id="GAM16658.1"/>
    </source>
</evidence>
<gene>
    <name evidence="1" type="ORF">SAMD00020551_4888</name>
</gene>
<name>A0A0A8X9P2_MESS1</name>
<organism evidence="1 2">
    <name type="scientific">Mesobacillus selenatarsenatis (strain DSM 18680 / JCM 14380 / FERM P-15431 / SF-1)</name>
    <dbReference type="NCBI Taxonomy" id="1321606"/>
    <lineage>
        <taxon>Bacteria</taxon>
        <taxon>Bacillati</taxon>
        <taxon>Bacillota</taxon>
        <taxon>Bacilli</taxon>
        <taxon>Bacillales</taxon>
        <taxon>Bacillaceae</taxon>
        <taxon>Mesobacillus</taxon>
    </lineage>
</organism>
<protein>
    <submittedName>
        <fullName evidence="1">Uncharacterized protein</fullName>
    </submittedName>
</protein>
<sequence length="100" mass="11916">MKSTWLSTLFFRKIPYSENKGNHIDLEKPHFFLFDIESAEEAIELDFDADKMMRLVEIDTLLNFTFKNLNKKMPKEDVLQILFNSYVLDDSAMELEYLKL</sequence>
<dbReference type="Proteomes" id="UP000031014">
    <property type="component" value="Unassembled WGS sequence"/>
</dbReference>
<evidence type="ECO:0000313" key="2">
    <source>
        <dbReference type="Proteomes" id="UP000031014"/>
    </source>
</evidence>
<dbReference type="EMBL" id="BASE01000136">
    <property type="protein sequence ID" value="GAM16658.1"/>
    <property type="molecule type" value="Genomic_DNA"/>
</dbReference>
<reference evidence="1 2" key="1">
    <citation type="submission" date="2013-06" db="EMBL/GenBank/DDBJ databases">
        <title>Whole genome shotgun sequence of Bacillus selenatarsenatis SF-1.</title>
        <authorList>
            <person name="Kuroda M."/>
            <person name="Sei K."/>
            <person name="Yamashita M."/>
            <person name="Ike M."/>
        </authorList>
    </citation>
    <scope>NUCLEOTIDE SEQUENCE [LARGE SCALE GENOMIC DNA]</scope>
    <source>
        <strain evidence="1 2">SF-1</strain>
    </source>
</reference>
<proteinExistence type="predicted"/>
<comment type="caution">
    <text evidence="1">The sequence shown here is derived from an EMBL/GenBank/DDBJ whole genome shotgun (WGS) entry which is preliminary data.</text>
</comment>
<dbReference type="STRING" id="1321606.SAMD00020551_4888"/>
<dbReference type="OrthoDB" id="2679964at2"/>
<dbReference type="AlphaFoldDB" id="A0A0A8X9P2"/>